<evidence type="ECO:0000256" key="3">
    <source>
        <dbReference type="ARBA" id="ARBA00022528"/>
    </source>
</evidence>
<keyword evidence="6" id="KW-0809">Transit peptide</keyword>
<evidence type="ECO:0000256" key="1">
    <source>
        <dbReference type="ARBA" id="ARBA00004229"/>
    </source>
</evidence>
<protein>
    <recommendedName>
        <fullName evidence="9">Protein LHCP TRANSLOCATION DEFECT</fullName>
    </recommendedName>
</protein>
<comment type="function">
    <text evidence="8">Involved in the import of light-harvesting complex proteins (LHCP) and subsequent routing of these proteins to the chloroplast signal recognition particle (SRP) pathway.</text>
</comment>
<evidence type="ECO:0000256" key="4">
    <source>
        <dbReference type="ARBA" id="ARBA00022640"/>
    </source>
</evidence>
<dbReference type="InterPro" id="IPR036770">
    <property type="entry name" value="Ankyrin_rpt-contain_sf"/>
</dbReference>
<evidence type="ECO:0000313" key="11">
    <source>
        <dbReference type="EMBL" id="SPD30502.1"/>
    </source>
</evidence>
<sequence length="233" mass="25468">MILPASFEFFFFFFIPAAAVPITSKKLTNGAANNFNLATSSALLSTPSHHHRAGIYGSQSRDDFDRDDVEQYFNDMGVLAVEGSYDKMDALLNQNIHPVDILLLMAASEGNKPKIEKLLRVGASYMVNDADGRTALDRAASNEIKDFILRQRSISGEGHGSGGSSEHGVVVDSMGDGLMKRRRMTSAEVGSLKKAMVVVVVVVVEVKVGGHALPFLVDTNCHFCKKIWYLNQE</sequence>
<feature type="chain" id="PRO_5014744332" description="Protein LHCP TRANSLOCATION DEFECT" evidence="10">
    <location>
        <begin position="20"/>
        <end position="233"/>
    </location>
</feature>
<dbReference type="GO" id="GO:0009941">
    <property type="term" value="C:chloroplast envelope"/>
    <property type="evidence" value="ECO:0007669"/>
    <property type="project" value="TreeGrafter"/>
</dbReference>
<feature type="signal peptide" evidence="10">
    <location>
        <begin position="1"/>
        <end position="19"/>
    </location>
</feature>
<keyword evidence="4" id="KW-0934">Plastid</keyword>
<evidence type="ECO:0000256" key="5">
    <source>
        <dbReference type="ARBA" id="ARBA00022927"/>
    </source>
</evidence>
<comment type="subcellular location">
    <subcellularLocation>
        <location evidence="1">Plastid</location>
        <location evidence="1">Chloroplast</location>
    </subcellularLocation>
</comment>
<evidence type="ECO:0000256" key="10">
    <source>
        <dbReference type="SAM" id="SignalP"/>
    </source>
</evidence>
<proteinExistence type="predicted"/>
<keyword evidence="10" id="KW-0732">Signal</keyword>
<accession>A0A2N9J016</accession>
<dbReference type="PANTHER" id="PTHR47317:SF1">
    <property type="entry name" value="PROTEIN LHCP TRANSLOCATION DEFECT"/>
    <property type="match status" value="1"/>
</dbReference>
<evidence type="ECO:0000256" key="8">
    <source>
        <dbReference type="ARBA" id="ARBA00056210"/>
    </source>
</evidence>
<gene>
    <name evidence="11" type="ORF">FSB_LOCUS58384</name>
</gene>
<dbReference type="GO" id="GO:0006886">
    <property type="term" value="P:intracellular protein transport"/>
    <property type="evidence" value="ECO:0007669"/>
    <property type="project" value="InterPro"/>
</dbReference>
<keyword evidence="2" id="KW-0813">Transport</keyword>
<dbReference type="InterPro" id="IPR044242">
    <property type="entry name" value="LTD-like"/>
</dbReference>
<evidence type="ECO:0000256" key="6">
    <source>
        <dbReference type="ARBA" id="ARBA00022946"/>
    </source>
</evidence>
<dbReference type="GO" id="GO:0090391">
    <property type="term" value="P:granum assembly"/>
    <property type="evidence" value="ECO:0007669"/>
    <property type="project" value="InterPro"/>
</dbReference>
<evidence type="ECO:0000256" key="2">
    <source>
        <dbReference type="ARBA" id="ARBA00022448"/>
    </source>
</evidence>
<organism evidence="11">
    <name type="scientific">Fagus sylvatica</name>
    <name type="common">Beechnut</name>
    <dbReference type="NCBI Taxonomy" id="28930"/>
    <lineage>
        <taxon>Eukaryota</taxon>
        <taxon>Viridiplantae</taxon>
        <taxon>Streptophyta</taxon>
        <taxon>Embryophyta</taxon>
        <taxon>Tracheophyta</taxon>
        <taxon>Spermatophyta</taxon>
        <taxon>Magnoliopsida</taxon>
        <taxon>eudicotyledons</taxon>
        <taxon>Gunneridae</taxon>
        <taxon>Pentapetalae</taxon>
        <taxon>rosids</taxon>
        <taxon>fabids</taxon>
        <taxon>Fagales</taxon>
        <taxon>Fagaceae</taxon>
        <taxon>Fagus</taxon>
    </lineage>
</organism>
<name>A0A2N9J016_FAGSY</name>
<evidence type="ECO:0000256" key="9">
    <source>
        <dbReference type="ARBA" id="ARBA00067995"/>
    </source>
</evidence>
<keyword evidence="3" id="KW-0150">Chloroplast</keyword>
<keyword evidence="5" id="KW-0653">Protein transport</keyword>
<evidence type="ECO:0000256" key="7">
    <source>
        <dbReference type="ARBA" id="ARBA00023043"/>
    </source>
</evidence>
<reference evidence="11" key="1">
    <citation type="submission" date="2018-02" db="EMBL/GenBank/DDBJ databases">
        <authorList>
            <person name="Cohen D.B."/>
            <person name="Kent A.D."/>
        </authorList>
    </citation>
    <scope>NUCLEOTIDE SEQUENCE</scope>
</reference>
<dbReference type="EMBL" id="OIVN01006319">
    <property type="protein sequence ID" value="SPD30502.1"/>
    <property type="molecule type" value="Genomic_DNA"/>
</dbReference>
<dbReference type="GO" id="GO:0009570">
    <property type="term" value="C:chloroplast stroma"/>
    <property type="evidence" value="ECO:0007669"/>
    <property type="project" value="InterPro"/>
</dbReference>
<dbReference type="SUPFAM" id="SSF48403">
    <property type="entry name" value="Ankyrin repeat"/>
    <property type="match status" value="1"/>
</dbReference>
<dbReference type="AlphaFoldDB" id="A0A2N9J016"/>
<dbReference type="FunFam" id="1.25.40.20:FF:000251">
    <property type="entry name" value="Protein LHCP TRANSLOCATION DEFECT"/>
    <property type="match status" value="1"/>
</dbReference>
<dbReference type="PANTHER" id="PTHR47317">
    <property type="entry name" value="PROTEIN LHCP TRANSLOCATION DEFECT"/>
    <property type="match status" value="1"/>
</dbReference>
<dbReference type="Gene3D" id="1.25.40.20">
    <property type="entry name" value="Ankyrin repeat-containing domain"/>
    <property type="match status" value="1"/>
</dbReference>
<keyword evidence="7" id="KW-0040">ANK repeat</keyword>